<sequence>MENDYKKKFYKKWWFYLIVIFIILGAGTGYYFYTAHAAGKMSENNFNKNISINKEGTVILKDKTKAAVKVRSENEIYDEIHKMANTKIVAEDNKVWGQIKITPEVCNKLIVELSYSNYADKDALIKWLMEWKNKNYSSSVEIHNYVWSKLNGNVGKATELKK</sequence>
<dbReference type="KEGG" id="cpae:CPAST_c16720"/>
<evidence type="ECO:0000256" key="1">
    <source>
        <dbReference type="SAM" id="Phobius"/>
    </source>
</evidence>
<evidence type="ECO:0000313" key="4">
    <source>
        <dbReference type="Proteomes" id="UP000028042"/>
    </source>
</evidence>
<keyword evidence="1" id="KW-0812">Transmembrane</keyword>
<dbReference type="EMBL" id="CP009268">
    <property type="protein sequence ID" value="AJA51730.1"/>
    <property type="molecule type" value="Genomic_DNA"/>
</dbReference>
<reference evidence="3 4" key="3">
    <citation type="journal article" name="Genome Announc.">
        <title>Improved Draft Genome Sequence of Clostridium pasteurianum Strain ATCC 6013 (DSM 525) Using a Hybrid Next-Generation Sequencing Approach.</title>
        <authorList>
            <person name="Pyne M.E."/>
            <person name="Utturkar S."/>
            <person name="Brown S.D."/>
            <person name="Moo-Young M."/>
            <person name="Chung D.A."/>
            <person name="Chou C.P."/>
        </authorList>
    </citation>
    <scope>NUCLEOTIDE SEQUENCE [LARGE SCALE GENOMIC DNA]</scope>
    <source>
        <strain evidence="3 4">ATCC 6013</strain>
    </source>
</reference>
<dbReference type="RefSeq" id="WP_003443598.1">
    <property type="nucleotide sequence ID" value="NZ_ANZB01000004.1"/>
</dbReference>
<dbReference type="Pfam" id="PF19754">
    <property type="entry name" value="DUF6241"/>
    <property type="match status" value="1"/>
</dbReference>
<evidence type="ECO:0000313" key="3">
    <source>
        <dbReference type="EMBL" id="KRU12262.1"/>
    </source>
</evidence>
<dbReference type="EMBL" id="JPGY02000001">
    <property type="protein sequence ID" value="KRU12262.1"/>
    <property type="molecule type" value="Genomic_DNA"/>
</dbReference>
<dbReference type="Proteomes" id="UP000028042">
    <property type="component" value="Unassembled WGS sequence"/>
</dbReference>
<organism evidence="2 5">
    <name type="scientific">Clostridium pasteurianum DSM 525 = ATCC 6013</name>
    <dbReference type="NCBI Taxonomy" id="1262449"/>
    <lineage>
        <taxon>Bacteria</taxon>
        <taxon>Bacillati</taxon>
        <taxon>Bacillota</taxon>
        <taxon>Clostridia</taxon>
        <taxon>Eubacteriales</taxon>
        <taxon>Clostridiaceae</taxon>
        <taxon>Clostridium</taxon>
    </lineage>
</organism>
<name>A0A0H3J4D0_CLOPA</name>
<dbReference type="InterPro" id="IPR046208">
    <property type="entry name" value="DUF6241"/>
</dbReference>
<dbReference type="PATRIC" id="fig|1262449.3.peg.1507"/>
<evidence type="ECO:0000313" key="2">
    <source>
        <dbReference type="EMBL" id="AJA51730.1"/>
    </source>
</evidence>
<protein>
    <submittedName>
        <fullName evidence="2">Uncharacterized protein</fullName>
    </submittedName>
</protein>
<keyword evidence="1" id="KW-0472">Membrane</keyword>
<dbReference type="Proteomes" id="UP000030905">
    <property type="component" value="Chromosome"/>
</dbReference>
<dbReference type="GeneID" id="93073835"/>
<proteinExistence type="predicted"/>
<accession>A0A0H3J4D0</accession>
<keyword evidence="5" id="KW-1185">Reference proteome</keyword>
<dbReference type="AlphaFoldDB" id="A0A0H3J4D0"/>
<gene>
    <name evidence="2" type="ORF">CLPA_c16720</name>
    <name evidence="3" type="ORF">CP6013_01509</name>
</gene>
<evidence type="ECO:0000313" key="5">
    <source>
        <dbReference type="Proteomes" id="UP000030905"/>
    </source>
</evidence>
<reference evidence="3" key="2">
    <citation type="submission" date="2015-10" db="EMBL/GenBank/DDBJ databases">
        <title>Improved Draft Genome Sequence of Clostridium pasteurianum Strain ATCC 6013 (DSM 525) Using a Hybrid Next-Generation Sequencing Approach.</title>
        <authorList>
            <person name="Pyne M.E."/>
            <person name="Utturkar S.M."/>
            <person name="Brown S.D."/>
            <person name="Moo-Young M."/>
            <person name="Chung D.A."/>
            <person name="Chou P.C."/>
        </authorList>
    </citation>
    <scope>NUCLEOTIDE SEQUENCE</scope>
    <source>
        <strain evidence="3">ATCC 6013</strain>
    </source>
</reference>
<feature type="transmembrane region" description="Helical" evidence="1">
    <location>
        <begin position="13"/>
        <end position="33"/>
    </location>
</feature>
<dbReference type="eggNOG" id="ENOG5032TY8">
    <property type="taxonomic scope" value="Bacteria"/>
</dbReference>
<dbReference type="KEGG" id="cpat:CLPA_c16720"/>
<keyword evidence="1" id="KW-1133">Transmembrane helix</keyword>
<reference evidence="2 5" key="1">
    <citation type="journal article" date="2015" name="Genome Announc.">
        <title>Complete Genome Sequence of the Nitrogen-Fixing and Solvent-Producing Clostridium pasteurianum DSM 525.</title>
        <authorList>
            <person name="Poehlein A."/>
            <person name="Grosse-Honebrink A."/>
            <person name="Zhang Y."/>
            <person name="Minton N.P."/>
            <person name="Daniel R."/>
        </authorList>
    </citation>
    <scope>NUCLEOTIDE SEQUENCE [LARGE SCALE GENOMIC DNA]</scope>
    <source>
        <strain evidence="2">DSM 525</strain>
        <strain evidence="5">DSM 525 / ATCC 6013</strain>
    </source>
</reference>